<evidence type="ECO:0000259" key="2">
    <source>
        <dbReference type="Pfam" id="PF00501"/>
    </source>
</evidence>
<dbReference type="Gene3D" id="3.40.50.12780">
    <property type="entry name" value="N-terminal domain of ligase-like"/>
    <property type="match status" value="1"/>
</dbReference>
<feature type="compositionally biased region" description="Gly residues" evidence="1">
    <location>
        <begin position="207"/>
        <end position="228"/>
    </location>
</feature>
<reference evidence="4" key="1">
    <citation type="submission" date="2019-10" db="EMBL/GenBank/DDBJ databases">
        <title>Streptomyces sp. nov., a novel actinobacterium isolated from alkaline environment.</title>
        <authorList>
            <person name="Golinska P."/>
        </authorList>
    </citation>
    <scope>NUCLEOTIDE SEQUENCE [LARGE SCALE GENOMIC DNA]</scope>
    <source>
        <strain evidence="4">DSM 42108</strain>
    </source>
</reference>
<name>A0A7W3T3V8_9ACTN</name>
<dbReference type="Pfam" id="PF00501">
    <property type="entry name" value="AMP-binding"/>
    <property type="match status" value="1"/>
</dbReference>
<feature type="compositionally biased region" description="Basic and acidic residues" evidence="1">
    <location>
        <begin position="150"/>
        <end position="164"/>
    </location>
</feature>
<dbReference type="SUPFAM" id="SSF56801">
    <property type="entry name" value="Acetyl-CoA synthetase-like"/>
    <property type="match status" value="1"/>
</dbReference>
<dbReference type="InterPro" id="IPR042099">
    <property type="entry name" value="ANL_N_sf"/>
</dbReference>
<keyword evidence="4" id="KW-1185">Reference proteome</keyword>
<comment type="caution">
    <text evidence="3">The sequence shown here is derived from an EMBL/GenBank/DDBJ whole genome shotgun (WGS) entry which is preliminary data.</text>
</comment>
<dbReference type="EMBL" id="VKHS01000280">
    <property type="protein sequence ID" value="MBB0230433.1"/>
    <property type="molecule type" value="Genomic_DNA"/>
</dbReference>
<feature type="non-terminal residue" evidence="3">
    <location>
        <position position="306"/>
    </location>
</feature>
<dbReference type="Proteomes" id="UP000530234">
    <property type="component" value="Unassembled WGS sequence"/>
</dbReference>
<evidence type="ECO:0000313" key="3">
    <source>
        <dbReference type="EMBL" id="MBB0230433.1"/>
    </source>
</evidence>
<feature type="region of interest" description="Disordered" evidence="1">
    <location>
        <begin position="145"/>
        <end position="306"/>
    </location>
</feature>
<organism evidence="3 4">
    <name type="scientific">Streptomyces calidiresistens</name>
    <dbReference type="NCBI Taxonomy" id="1485586"/>
    <lineage>
        <taxon>Bacteria</taxon>
        <taxon>Bacillati</taxon>
        <taxon>Actinomycetota</taxon>
        <taxon>Actinomycetes</taxon>
        <taxon>Kitasatosporales</taxon>
        <taxon>Streptomycetaceae</taxon>
        <taxon>Streptomyces</taxon>
    </lineage>
</organism>
<dbReference type="AlphaFoldDB" id="A0A7W3T3V8"/>
<protein>
    <submittedName>
        <fullName evidence="3">AMP-binding protein</fullName>
    </submittedName>
</protein>
<feature type="compositionally biased region" description="Basic and acidic residues" evidence="1">
    <location>
        <begin position="238"/>
        <end position="250"/>
    </location>
</feature>
<feature type="domain" description="AMP-dependent synthetase/ligase" evidence="2">
    <location>
        <begin position="12"/>
        <end position="111"/>
    </location>
</feature>
<sequence length="306" mass="31205">MLDRLPAVLRAAPDRPAVLTAGPRGGTRIAARRGDLADLADACAAGLRRRGLRAGDTLGVAVRPGPRALAVLLAAHRLRLRVAVLDPFAGPEVLRARLALVSPALVVADAAAQAVAGPARRLARRAGLALPPFGDLAPVVATVGRRLPHRRDGEHLGQRVDPRDGPGTGQAGPAHQRRRDRRGPRPHPTREAGAPVQRGAQGRGREVGVGGFQSGELGGQRGGATGGQRHGRAARQGGGEHEEGAAEDRPARHRVHQGGDRRQPGVQGGPVVDDGPGSGGGAGGEDDHGVPGPRVADDGPAGGRGV</sequence>
<evidence type="ECO:0000256" key="1">
    <source>
        <dbReference type="SAM" id="MobiDB-lite"/>
    </source>
</evidence>
<proteinExistence type="predicted"/>
<evidence type="ECO:0000313" key="4">
    <source>
        <dbReference type="Proteomes" id="UP000530234"/>
    </source>
</evidence>
<accession>A0A7W3T3V8</accession>
<gene>
    <name evidence="3" type="ORF">FOE67_13155</name>
</gene>
<dbReference type="InterPro" id="IPR000873">
    <property type="entry name" value="AMP-dep_synth/lig_dom"/>
</dbReference>
<feature type="compositionally biased region" description="Basic residues" evidence="1">
    <location>
        <begin position="175"/>
        <end position="187"/>
    </location>
</feature>